<proteinExistence type="inferred from homology"/>
<keyword evidence="11" id="KW-1185">Reference proteome</keyword>
<name>A0ABV5W7Q7_9BACL</name>
<organism evidence="10 11">
    <name type="scientific">Paenibacillus hodogayensis</name>
    <dbReference type="NCBI Taxonomy" id="279208"/>
    <lineage>
        <taxon>Bacteria</taxon>
        <taxon>Bacillati</taxon>
        <taxon>Bacillota</taxon>
        <taxon>Bacilli</taxon>
        <taxon>Bacillales</taxon>
        <taxon>Paenibacillaceae</taxon>
        <taxon>Paenibacillus</taxon>
    </lineage>
</organism>
<comment type="subcellular location">
    <subcellularLocation>
        <location evidence="1 8">Cell membrane</location>
        <topology evidence="1 8">Multi-pass membrane protein</topology>
    </subcellularLocation>
</comment>
<keyword evidence="6 9" id="KW-1133">Transmembrane helix</keyword>
<dbReference type="RefSeq" id="WP_344913057.1">
    <property type="nucleotide sequence ID" value="NZ_BAAAYO010000011.1"/>
</dbReference>
<reference evidence="10 11" key="1">
    <citation type="submission" date="2024-09" db="EMBL/GenBank/DDBJ databases">
        <authorList>
            <person name="Sun Q."/>
            <person name="Mori K."/>
        </authorList>
    </citation>
    <scope>NUCLEOTIDE SEQUENCE [LARGE SCALE GENOMIC DNA]</scope>
    <source>
        <strain evidence="10 11">JCM 12520</strain>
    </source>
</reference>
<evidence type="ECO:0000256" key="5">
    <source>
        <dbReference type="ARBA" id="ARBA00022692"/>
    </source>
</evidence>
<keyword evidence="7 8" id="KW-0472">Membrane</keyword>
<evidence type="ECO:0000256" key="4">
    <source>
        <dbReference type="ARBA" id="ARBA00022475"/>
    </source>
</evidence>
<comment type="similarity">
    <text evidence="2 8">Belongs to the BioY family.</text>
</comment>
<evidence type="ECO:0000256" key="8">
    <source>
        <dbReference type="PIRNR" id="PIRNR016661"/>
    </source>
</evidence>
<evidence type="ECO:0000256" key="1">
    <source>
        <dbReference type="ARBA" id="ARBA00004651"/>
    </source>
</evidence>
<keyword evidence="4 8" id="KW-1003">Cell membrane</keyword>
<feature type="transmembrane region" description="Helical" evidence="9">
    <location>
        <begin position="116"/>
        <end position="138"/>
    </location>
</feature>
<dbReference type="PANTHER" id="PTHR34295:SF4">
    <property type="entry name" value="BIOTIN TRANSPORTER BIOY-RELATED"/>
    <property type="match status" value="1"/>
</dbReference>
<dbReference type="PIRSF" id="PIRSF016661">
    <property type="entry name" value="BioY"/>
    <property type="match status" value="1"/>
</dbReference>
<feature type="transmembrane region" description="Helical" evidence="9">
    <location>
        <begin position="12"/>
        <end position="33"/>
    </location>
</feature>
<dbReference type="PANTHER" id="PTHR34295">
    <property type="entry name" value="BIOTIN TRANSPORTER BIOY"/>
    <property type="match status" value="1"/>
</dbReference>
<dbReference type="Proteomes" id="UP001589619">
    <property type="component" value="Unassembled WGS sequence"/>
</dbReference>
<evidence type="ECO:0000256" key="3">
    <source>
        <dbReference type="ARBA" id="ARBA00022448"/>
    </source>
</evidence>
<protein>
    <recommendedName>
        <fullName evidence="8">Biotin transporter</fullName>
    </recommendedName>
</protein>
<evidence type="ECO:0000313" key="11">
    <source>
        <dbReference type="Proteomes" id="UP001589619"/>
    </source>
</evidence>
<dbReference type="EMBL" id="JBHMAG010000025">
    <property type="protein sequence ID" value="MFB9756617.1"/>
    <property type="molecule type" value="Genomic_DNA"/>
</dbReference>
<dbReference type="Pfam" id="PF02632">
    <property type="entry name" value="BioY"/>
    <property type="match status" value="1"/>
</dbReference>
<feature type="transmembrane region" description="Helical" evidence="9">
    <location>
        <begin position="45"/>
        <end position="72"/>
    </location>
</feature>
<comment type="caution">
    <text evidence="10">The sequence shown here is derived from an EMBL/GenBank/DDBJ whole genome shotgun (WGS) entry which is preliminary data.</text>
</comment>
<sequence length="187" mass="19911">MASSRPLFTVKGIVFSALFGALTVAMSFVHIRLGISPVPITLENLAIMMAGAVLGAFYGFFSIGVVVLFLALGLPLLHGQGGLGLLLGPTGGFIWMFPVSALLIGWGVSKIKGNGWASYVAVFLVIELFGSLLLYVTGVPWLAHKLNKSFAYAMSVGCYPFLIGDALKAVAATLIVMPVRRMFPKMR</sequence>
<evidence type="ECO:0000256" key="7">
    <source>
        <dbReference type="ARBA" id="ARBA00023136"/>
    </source>
</evidence>
<evidence type="ECO:0000256" key="6">
    <source>
        <dbReference type="ARBA" id="ARBA00022989"/>
    </source>
</evidence>
<evidence type="ECO:0000313" key="10">
    <source>
        <dbReference type="EMBL" id="MFB9756617.1"/>
    </source>
</evidence>
<dbReference type="Gene3D" id="1.10.1760.20">
    <property type="match status" value="1"/>
</dbReference>
<keyword evidence="3 8" id="KW-0813">Transport</keyword>
<accession>A0ABV5W7Q7</accession>
<evidence type="ECO:0000256" key="9">
    <source>
        <dbReference type="SAM" id="Phobius"/>
    </source>
</evidence>
<evidence type="ECO:0000256" key="2">
    <source>
        <dbReference type="ARBA" id="ARBA00010692"/>
    </source>
</evidence>
<gene>
    <name evidence="10" type="ORF">ACFFNY_34005</name>
</gene>
<dbReference type="InterPro" id="IPR003784">
    <property type="entry name" value="BioY"/>
</dbReference>
<feature type="transmembrane region" description="Helical" evidence="9">
    <location>
        <begin position="150"/>
        <end position="177"/>
    </location>
</feature>
<feature type="transmembrane region" description="Helical" evidence="9">
    <location>
        <begin position="92"/>
        <end position="109"/>
    </location>
</feature>
<keyword evidence="5 9" id="KW-0812">Transmembrane</keyword>